<keyword evidence="1 6" id="KW-0597">Phosphoprotein</keyword>
<comment type="function">
    <text evidence="6">Catalyzes the reversible transfer of the terminal phosphate of ATP to form a long-chain polyphosphate (polyP).</text>
</comment>
<keyword evidence="3" id="KW-0547">Nucleotide-binding</keyword>
<keyword evidence="12" id="KW-1185">Reference proteome</keyword>
<evidence type="ECO:0000313" key="11">
    <source>
        <dbReference type="EMBL" id="OFI45722.1"/>
    </source>
</evidence>
<gene>
    <name evidence="11" type="ORF">BG262_06915</name>
</gene>
<dbReference type="EC" id="2.7.4.1" evidence="6"/>
<dbReference type="InterPro" id="IPR003414">
    <property type="entry name" value="PP_kinase"/>
</dbReference>
<name>A0A9Q5P011_9LACT</name>
<dbReference type="InterPro" id="IPR036832">
    <property type="entry name" value="PPK_N_dom_sf"/>
</dbReference>
<dbReference type="Pfam" id="PF17941">
    <property type="entry name" value="PP_kinase_C_1"/>
    <property type="match status" value="1"/>
</dbReference>
<feature type="domain" description="Polyphosphate kinase C-terminal" evidence="10">
    <location>
        <begin position="327"/>
        <end position="488"/>
    </location>
</feature>
<dbReference type="GO" id="GO:0006799">
    <property type="term" value="P:polyphosphate biosynthetic process"/>
    <property type="evidence" value="ECO:0007669"/>
    <property type="project" value="InterPro"/>
</dbReference>
<organism evidence="11 12">
    <name type="scientific">Floricoccus penangensis</name>
    <dbReference type="NCBI Taxonomy" id="1859475"/>
    <lineage>
        <taxon>Bacteria</taxon>
        <taxon>Bacillati</taxon>
        <taxon>Bacillota</taxon>
        <taxon>Bacilli</taxon>
        <taxon>Lactobacillales</taxon>
        <taxon>Streptococcaceae</taxon>
        <taxon>Floricoccus</taxon>
    </lineage>
</organism>
<dbReference type="AlphaFoldDB" id="A0A9Q5P011"/>
<evidence type="ECO:0000256" key="5">
    <source>
        <dbReference type="ARBA" id="ARBA00022840"/>
    </source>
</evidence>
<dbReference type="Gene3D" id="1.20.58.310">
    <property type="entry name" value="Polyphosphate kinase N-terminal domain"/>
    <property type="match status" value="1"/>
</dbReference>
<dbReference type="InterPro" id="IPR024953">
    <property type="entry name" value="PP_kinase_middle"/>
</dbReference>
<feature type="domain" description="Polyphosphate kinase C-terminal" evidence="9">
    <location>
        <begin position="501"/>
        <end position="665"/>
    </location>
</feature>
<dbReference type="SUPFAM" id="SSF56024">
    <property type="entry name" value="Phospholipase D/nuclease"/>
    <property type="match status" value="2"/>
</dbReference>
<evidence type="ECO:0000256" key="4">
    <source>
        <dbReference type="ARBA" id="ARBA00022777"/>
    </source>
</evidence>
<dbReference type="GO" id="GO:0009358">
    <property type="term" value="C:polyphosphate kinase complex"/>
    <property type="evidence" value="ECO:0007669"/>
    <property type="project" value="InterPro"/>
</dbReference>
<comment type="catalytic activity">
    <reaction evidence="6">
        <text>[phosphate](n) + ATP = [phosphate](n+1) + ADP</text>
        <dbReference type="Rhea" id="RHEA:19573"/>
        <dbReference type="Rhea" id="RHEA-COMP:9859"/>
        <dbReference type="Rhea" id="RHEA-COMP:14280"/>
        <dbReference type="ChEBI" id="CHEBI:16838"/>
        <dbReference type="ChEBI" id="CHEBI:30616"/>
        <dbReference type="ChEBI" id="CHEBI:456216"/>
        <dbReference type="EC" id="2.7.4.1"/>
    </reaction>
</comment>
<evidence type="ECO:0000259" key="8">
    <source>
        <dbReference type="Pfam" id="PF13089"/>
    </source>
</evidence>
<proteinExistence type="inferred from homology"/>
<dbReference type="SUPFAM" id="SSF143724">
    <property type="entry name" value="PHP14-like"/>
    <property type="match status" value="1"/>
</dbReference>
<evidence type="ECO:0000313" key="12">
    <source>
        <dbReference type="Proteomes" id="UP000177273"/>
    </source>
</evidence>
<dbReference type="GO" id="GO:0008976">
    <property type="term" value="F:polyphosphate kinase activity"/>
    <property type="evidence" value="ECO:0007669"/>
    <property type="project" value="UniProtKB-EC"/>
</dbReference>
<feature type="domain" description="Polyphosphate kinase middle" evidence="7">
    <location>
        <begin position="128"/>
        <end position="301"/>
    </location>
</feature>
<comment type="similarity">
    <text evidence="6">Belongs to the polyphosphate kinase 1 (PPK1) family.</text>
</comment>
<dbReference type="GO" id="GO:0005524">
    <property type="term" value="F:ATP binding"/>
    <property type="evidence" value="ECO:0007669"/>
    <property type="project" value="UniProtKB-KW"/>
</dbReference>
<dbReference type="Pfam" id="PF13089">
    <property type="entry name" value="PP_kinase_N"/>
    <property type="match status" value="1"/>
</dbReference>
<comment type="caution">
    <text evidence="11">The sequence shown here is derived from an EMBL/GenBank/DDBJ whole genome shotgun (WGS) entry which is preliminary data.</text>
</comment>
<dbReference type="PIRSF" id="PIRSF015589">
    <property type="entry name" value="PP_kinase"/>
    <property type="match status" value="1"/>
</dbReference>
<dbReference type="PANTHER" id="PTHR30218:SF0">
    <property type="entry name" value="POLYPHOSPHATE KINASE"/>
    <property type="match status" value="1"/>
</dbReference>
<protein>
    <recommendedName>
        <fullName evidence="6">Polyphosphate kinase</fullName>
        <ecNumber evidence="6">2.7.4.1</ecNumber>
    </recommendedName>
</protein>
<evidence type="ECO:0000259" key="9">
    <source>
        <dbReference type="Pfam" id="PF13090"/>
    </source>
</evidence>
<reference evidence="12" key="1">
    <citation type="submission" date="2016-09" db="EMBL/GenBank/DDBJ databases">
        <title>Draft genome sequence of a novel species of the family Streptococcaceae isolated from flowers.</title>
        <authorList>
            <person name="Chuah L.-O."/>
            <person name="Yap K.-P."/>
            <person name="Thong K.L."/>
            <person name="Liong M.T."/>
            <person name="Ahmad R."/>
            <person name="Rusul G."/>
        </authorList>
    </citation>
    <scope>NUCLEOTIDE SEQUENCE [LARGE SCALE GENOMIC DNA]</scope>
    <source>
        <strain evidence="12">HibF3</strain>
    </source>
</reference>
<dbReference type="Proteomes" id="UP000177273">
    <property type="component" value="Unassembled WGS sequence"/>
</dbReference>
<keyword evidence="2 6" id="KW-0808">Transferase</keyword>
<dbReference type="PANTHER" id="PTHR30218">
    <property type="entry name" value="POLYPHOSPHATE KINASE"/>
    <property type="match status" value="1"/>
</dbReference>
<evidence type="ECO:0000256" key="1">
    <source>
        <dbReference type="ARBA" id="ARBA00022553"/>
    </source>
</evidence>
<evidence type="ECO:0000256" key="6">
    <source>
        <dbReference type="RuleBase" id="RU003800"/>
    </source>
</evidence>
<keyword evidence="4 11" id="KW-0418">Kinase</keyword>
<dbReference type="RefSeq" id="WP_070788686.1">
    <property type="nucleotide sequence ID" value="NZ_MKIQ01000031.1"/>
</dbReference>
<dbReference type="EMBL" id="MKIQ01000031">
    <property type="protein sequence ID" value="OFI45722.1"/>
    <property type="molecule type" value="Genomic_DNA"/>
</dbReference>
<evidence type="ECO:0000256" key="3">
    <source>
        <dbReference type="ARBA" id="ARBA00022741"/>
    </source>
</evidence>
<evidence type="ECO:0000256" key="2">
    <source>
        <dbReference type="ARBA" id="ARBA00022679"/>
    </source>
</evidence>
<dbReference type="SUPFAM" id="SSF140356">
    <property type="entry name" value="PPK N-terminal domain-like"/>
    <property type="match status" value="1"/>
</dbReference>
<keyword evidence="5" id="KW-0067">ATP-binding</keyword>
<dbReference type="InterPro" id="IPR036830">
    <property type="entry name" value="PP_kinase_middle_dom_sf"/>
</dbReference>
<evidence type="ECO:0000259" key="7">
    <source>
        <dbReference type="Pfam" id="PF02503"/>
    </source>
</evidence>
<dbReference type="Pfam" id="PF13090">
    <property type="entry name" value="PP_kinase_C"/>
    <property type="match status" value="1"/>
</dbReference>
<dbReference type="InterPro" id="IPR041108">
    <property type="entry name" value="PP_kinase_C_1"/>
</dbReference>
<dbReference type="Gene3D" id="3.30.870.10">
    <property type="entry name" value="Endonuclease Chain A"/>
    <property type="match status" value="2"/>
</dbReference>
<dbReference type="InterPro" id="IPR025198">
    <property type="entry name" value="PPK_N_dom"/>
</dbReference>
<accession>A0A9Q5P011</accession>
<dbReference type="InterPro" id="IPR025200">
    <property type="entry name" value="PPK_C_dom2"/>
</dbReference>
<feature type="domain" description="Polyphosphate kinase N-terminal" evidence="8">
    <location>
        <begin position="9"/>
        <end position="113"/>
    </location>
</feature>
<dbReference type="Gene3D" id="3.30.1840.10">
    <property type="entry name" value="Polyphosphate kinase middle domain"/>
    <property type="match status" value="1"/>
</dbReference>
<evidence type="ECO:0000259" key="10">
    <source>
        <dbReference type="Pfam" id="PF17941"/>
    </source>
</evidence>
<dbReference type="NCBIfam" id="TIGR03705">
    <property type="entry name" value="poly_P_kin"/>
    <property type="match status" value="1"/>
</dbReference>
<dbReference type="Pfam" id="PF02503">
    <property type="entry name" value="PP_kinase"/>
    <property type="match status" value="1"/>
</dbReference>
<sequence length="719" mass="82344">MDRSSFSKYYNRDMSWLLFNKRVISQSYDATIPLLERLKFLAIASKNLDEYYSVRIPGIQEIINLVPQARDNKTGFFQKDILDSVCERNRKNIDIQYINYQQLIDILDDNEIFSIKKIADLPTDLKGKADNYFNENIFPCLTCTQFSHYHTKPKYVDGDLNIYVRSFNEDKEITTIIPISSKVDRLIPISDNNFILLEDLILNNLSKILPNNKIIVKFVFRTTNTKGTEIDNDIGIALLNRIKLNMDKEGSDSKPVRLEFAGDDINYHSTDIEILLDMLDINLQSSYLINGPLDLTFLFKIIDKYSKIFPELAYQSFEPNIPNENQDIFRDIDFETILLQHPYESFEYIIKMLNQATEEPGTVEIKQILFDVPTNSKVVKKLMAAAKKGIKVTVVVEFDHDSDGDDNIDLIKQLSESGCTVYCNKDCLKTHSELLLIEKESYDGLRTYVHIGTGSYCDSSSEVASDLSILTSDESYVTDVENFFNYIVDGLNVPNFELISTSPDTLKNMLLDKINEMKMHYLKTGKGMIFLKINALTDQSIIDSLYSAGRTGLPIRMIIRGECCMKLGMCGKKENIVISSIIGRFLENSGIYGFLSDNEDDLEHSDFWISTADLTANNLIDRIDIATPIKDEKLKEKLSNIIKILSDDQKNSYFLDKAGKYKKAYNVTSITNAEHASAQEEFIKSIESNKQKDDERYFKPKKKKSLSILGIRLLQMLHL</sequence>
<comment type="PTM">
    <text evidence="6">An intermediate of this reaction is the autophosphorylated ppk in which a phosphate is covalently linked to a histidine residue through a N-P bond.</text>
</comment>